<evidence type="ECO:0000256" key="1">
    <source>
        <dbReference type="SAM" id="Phobius"/>
    </source>
</evidence>
<protein>
    <recommendedName>
        <fullName evidence="2">LytR/CpsA/Psr regulator C-terminal domain-containing protein</fullName>
    </recommendedName>
</protein>
<feature type="transmembrane region" description="Helical" evidence="1">
    <location>
        <begin position="208"/>
        <end position="228"/>
    </location>
</feature>
<sequence>MILGKSKALLYITHSNLQFYTHHNKTPFVYNFQPDSVKDLEVLNLDKLKNQLAEFIKANSLKPKNLIIILSENIYFKKSFSVSGDLKTHELIQNFLDEIPIDSKNSARIDILNKQDKTLIVTNKNLYESILFILVKLNWHAFAVTPYEIFRNLITSVNSQVTANTLTPIQVQTIMSHSDIDDKHNFLKIKELVLPDSEKQQAKPQIKVLLILLILSLVLGAIIIFLTASGKLKLPFFNSTNLAQKTKSISNEEDLALLTNERILPTELPTTSSASTDTVIDKTLLKIQILNGTGISGQAAKVKDLLIPLEYKDFILGNSPIPPQTNTEVSFTENVTPDIQREIITELEKIFTKVISSAKSQNTYDVVIITGQNNGS</sequence>
<organism evidence="3 4">
    <name type="scientific">Candidatus Curtissbacteria bacterium RIFCSPLOWO2_01_FULL_37_9</name>
    <dbReference type="NCBI Taxonomy" id="1797724"/>
    <lineage>
        <taxon>Bacteria</taxon>
        <taxon>Candidatus Curtissiibacteriota</taxon>
    </lineage>
</organism>
<keyword evidence="1" id="KW-0472">Membrane</keyword>
<dbReference type="AlphaFoldDB" id="A0A1F5GTQ3"/>
<dbReference type="Pfam" id="PF13399">
    <property type="entry name" value="LytR_C"/>
    <property type="match status" value="1"/>
</dbReference>
<feature type="domain" description="LytR/CpsA/Psr regulator C-terminal" evidence="2">
    <location>
        <begin position="285"/>
        <end position="372"/>
    </location>
</feature>
<dbReference type="Proteomes" id="UP000178336">
    <property type="component" value="Unassembled WGS sequence"/>
</dbReference>
<dbReference type="STRING" id="1797724.A3A48_04160"/>
<gene>
    <name evidence="3" type="ORF">A3A48_04160</name>
</gene>
<proteinExistence type="predicted"/>
<dbReference type="EMBL" id="MFBN01000021">
    <property type="protein sequence ID" value="OGD95266.1"/>
    <property type="molecule type" value="Genomic_DNA"/>
</dbReference>
<comment type="caution">
    <text evidence="3">The sequence shown here is derived from an EMBL/GenBank/DDBJ whole genome shotgun (WGS) entry which is preliminary data.</text>
</comment>
<dbReference type="InterPro" id="IPR027381">
    <property type="entry name" value="LytR/CpsA/Psr_C"/>
</dbReference>
<dbReference type="Gene3D" id="3.30.70.2390">
    <property type="match status" value="1"/>
</dbReference>
<evidence type="ECO:0000313" key="3">
    <source>
        <dbReference type="EMBL" id="OGD95266.1"/>
    </source>
</evidence>
<reference evidence="3 4" key="1">
    <citation type="journal article" date="2016" name="Nat. Commun.">
        <title>Thousands of microbial genomes shed light on interconnected biogeochemical processes in an aquifer system.</title>
        <authorList>
            <person name="Anantharaman K."/>
            <person name="Brown C.T."/>
            <person name="Hug L.A."/>
            <person name="Sharon I."/>
            <person name="Castelle C.J."/>
            <person name="Probst A.J."/>
            <person name="Thomas B.C."/>
            <person name="Singh A."/>
            <person name="Wilkins M.J."/>
            <person name="Karaoz U."/>
            <person name="Brodie E.L."/>
            <person name="Williams K.H."/>
            <person name="Hubbard S.S."/>
            <person name="Banfield J.F."/>
        </authorList>
    </citation>
    <scope>NUCLEOTIDE SEQUENCE [LARGE SCALE GENOMIC DNA]</scope>
</reference>
<evidence type="ECO:0000313" key="4">
    <source>
        <dbReference type="Proteomes" id="UP000178336"/>
    </source>
</evidence>
<name>A0A1F5GTQ3_9BACT</name>
<evidence type="ECO:0000259" key="2">
    <source>
        <dbReference type="Pfam" id="PF13399"/>
    </source>
</evidence>
<keyword evidence="1" id="KW-0812">Transmembrane</keyword>
<keyword evidence="1" id="KW-1133">Transmembrane helix</keyword>
<accession>A0A1F5GTQ3</accession>